<accession>A0A511ADE5</accession>
<evidence type="ECO:0000313" key="1">
    <source>
        <dbReference type="EMBL" id="GEK86184.1"/>
    </source>
</evidence>
<dbReference type="OrthoDB" id="3268479at2"/>
<reference evidence="1 2" key="1">
    <citation type="submission" date="2019-07" db="EMBL/GenBank/DDBJ databases">
        <title>Whole genome shotgun sequence of Microbacterium aerolatum NBRC 103071.</title>
        <authorList>
            <person name="Hosoyama A."/>
            <person name="Uohara A."/>
            <person name="Ohji S."/>
            <person name="Ichikawa N."/>
        </authorList>
    </citation>
    <scope>NUCLEOTIDE SEQUENCE [LARGE SCALE GENOMIC DNA]</scope>
    <source>
        <strain evidence="1 2">NBRC 103071</strain>
    </source>
</reference>
<dbReference type="InterPro" id="IPR018561">
    <property type="entry name" value="AosR"/>
</dbReference>
<dbReference type="Pfam" id="PF09438">
    <property type="entry name" value="DUF2017"/>
    <property type="match status" value="1"/>
</dbReference>
<name>A0A511ADE5_9MICO</name>
<organism evidence="1 2">
    <name type="scientific">Microbacterium aerolatum</name>
    <dbReference type="NCBI Taxonomy" id="153731"/>
    <lineage>
        <taxon>Bacteria</taxon>
        <taxon>Bacillati</taxon>
        <taxon>Actinomycetota</taxon>
        <taxon>Actinomycetes</taxon>
        <taxon>Micrococcales</taxon>
        <taxon>Microbacteriaceae</taxon>
        <taxon>Microbacterium</taxon>
    </lineage>
</organism>
<protein>
    <submittedName>
        <fullName evidence="1">Uncharacterized protein</fullName>
    </submittedName>
</protein>
<dbReference type="EMBL" id="BJUW01000004">
    <property type="protein sequence ID" value="GEK86184.1"/>
    <property type="molecule type" value="Genomic_DNA"/>
</dbReference>
<keyword evidence="2" id="KW-1185">Reference proteome</keyword>
<sequence>MNAREIRLRLAPIEGLHLAGLVQQLAEIIAAADDSPDPGVARLTPSPYPEDAEAAAEFVTATRDDLLDRRTADAAVVGRALDVFAGDDTSVPDDDTADHIDVVIPPGELDAWLRTLTALRLVIATRLDITDDDENRDPDDPRFGVYDWLAFRLDGLIAIADGLDDMPEDA</sequence>
<dbReference type="RefSeq" id="WP_147038794.1">
    <property type="nucleotide sequence ID" value="NZ_BJUW01000004.1"/>
</dbReference>
<dbReference type="Proteomes" id="UP000321225">
    <property type="component" value="Unassembled WGS sequence"/>
</dbReference>
<evidence type="ECO:0000313" key="2">
    <source>
        <dbReference type="Proteomes" id="UP000321225"/>
    </source>
</evidence>
<gene>
    <name evidence="1" type="ORF">MAE01_13600</name>
</gene>
<proteinExistence type="predicted"/>
<comment type="caution">
    <text evidence="1">The sequence shown here is derived from an EMBL/GenBank/DDBJ whole genome shotgun (WGS) entry which is preliminary data.</text>
</comment>
<dbReference type="AlphaFoldDB" id="A0A511ADE5"/>